<reference evidence="2" key="1">
    <citation type="submission" date="2021-05" db="EMBL/GenBank/DDBJ databases">
        <title>The genome of the haptophyte Pavlova lutheri (Diacronema luteri, Pavlovales) - a model for lipid biosynthesis in eukaryotic algae.</title>
        <authorList>
            <person name="Hulatt C.J."/>
            <person name="Posewitz M.C."/>
        </authorList>
    </citation>
    <scope>NUCLEOTIDE SEQUENCE</scope>
    <source>
        <strain evidence="2">NIVA-4/92</strain>
    </source>
</reference>
<sequence length="686" mass="73216">MADIVVLDASQMATVLKRYVDILTKKEAHLLEQEGFFNREEHFELFLQEVRTEFDSHPKIRACFAHKAGALSCIQFLLGRGEHARDAVNESRRYELSFMSTVLLRTSSVAGVLTTEPALLAELLAFAEQPAPLDEAIMHYWCKVFRHLVGLHVCDRRLVRALSALVAHVADDSVQAVLSEYLGTLVGGVSLLRCLEEGGCNPLAPLVDALFQSARGARNACAVLCAACVAVSEAQDKRAHALVWRALAPALPRFLHAVFGGAIDAARAHYGPCIEHCLSFLVELLMLHTRVGADASTAEGGAVRLLLPHFGALHRMLRSEQTFVQLKAAEVLTVALVLVEEADDDALAVAIVRARLLPLSISLFFAPDVNGGGRQDFLRHVLLRVFCEALACDNAPVHAELLRPGRGALAATIVRSARRPLAYGSVTHTQMALRLVNDACARVPLVRKLCAETAGWRSVVHAVVGAAGAALKSPEPSEPLDDAENEDPHRSPPLLASPRAGASGARKPSARGARGGGALADDIEDELASEFGGQRLDDALEHQPLAAWPPHERARAPVPLGERAQRDGGSLYASNFAAGAGAVEGEITSVHPGSSSPCADGADAAERDASDVLVVEGETFKSSAVPYYDTPKPKLVKRIFYSRSAKAASPFFKSPSAGVGSALAQHDAEQRAADADGDADGRVLSF</sequence>
<evidence type="ECO:0000313" key="2">
    <source>
        <dbReference type="EMBL" id="KAG8462382.1"/>
    </source>
</evidence>
<proteinExistence type="predicted"/>
<evidence type="ECO:0000256" key="1">
    <source>
        <dbReference type="SAM" id="MobiDB-lite"/>
    </source>
</evidence>
<name>A0A8J6C580_DIALT</name>
<feature type="region of interest" description="Disordered" evidence="1">
    <location>
        <begin position="663"/>
        <end position="686"/>
    </location>
</feature>
<dbReference type="OMA" id="CAETAGW"/>
<accession>A0A8J6C580</accession>
<feature type="compositionally biased region" description="Low complexity" evidence="1">
    <location>
        <begin position="499"/>
        <end position="512"/>
    </location>
</feature>
<dbReference type="AlphaFoldDB" id="A0A8J6C580"/>
<keyword evidence="3" id="KW-1185">Reference proteome</keyword>
<gene>
    <name evidence="2" type="ORF">KFE25_012202</name>
</gene>
<organism evidence="2 3">
    <name type="scientific">Diacronema lutheri</name>
    <name type="common">Unicellular marine alga</name>
    <name type="synonym">Monochrysis lutheri</name>
    <dbReference type="NCBI Taxonomy" id="2081491"/>
    <lineage>
        <taxon>Eukaryota</taxon>
        <taxon>Haptista</taxon>
        <taxon>Haptophyta</taxon>
        <taxon>Pavlovophyceae</taxon>
        <taxon>Pavlovales</taxon>
        <taxon>Pavlovaceae</taxon>
        <taxon>Diacronema</taxon>
    </lineage>
</organism>
<dbReference type="EMBL" id="JAGTXO010000021">
    <property type="protein sequence ID" value="KAG8462382.1"/>
    <property type="molecule type" value="Genomic_DNA"/>
</dbReference>
<protein>
    <submittedName>
        <fullName evidence="2">Uncharacterized protein</fullName>
    </submittedName>
</protein>
<comment type="caution">
    <text evidence="2">The sequence shown here is derived from an EMBL/GenBank/DDBJ whole genome shotgun (WGS) entry which is preliminary data.</text>
</comment>
<feature type="region of interest" description="Disordered" evidence="1">
    <location>
        <begin position="470"/>
        <end position="517"/>
    </location>
</feature>
<dbReference type="OrthoDB" id="10434712at2759"/>
<evidence type="ECO:0000313" key="3">
    <source>
        <dbReference type="Proteomes" id="UP000751190"/>
    </source>
</evidence>
<dbReference type="Proteomes" id="UP000751190">
    <property type="component" value="Unassembled WGS sequence"/>
</dbReference>